<dbReference type="AlphaFoldDB" id="A0A9X8QYP4"/>
<dbReference type="InterPro" id="IPR043129">
    <property type="entry name" value="ATPase_NBD"/>
</dbReference>
<dbReference type="PANTHER" id="PTHR11735">
    <property type="entry name" value="TRNA N6-ADENOSINE THREONYLCARBAMOYLTRANSFERASE"/>
    <property type="match status" value="1"/>
</dbReference>
<feature type="region of interest" description="Disordered" evidence="2">
    <location>
        <begin position="372"/>
        <end position="396"/>
    </location>
</feature>
<dbReference type="Gene3D" id="3.40.50.1820">
    <property type="entry name" value="alpha/beta hydrolase"/>
    <property type="match status" value="1"/>
</dbReference>
<evidence type="ECO:0000259" key="3">
    <source>
        <dbReference type="Pfam" id="PF00814"/>
    </source>
</evidence>
<accession>A0A9X8QYP4</accession>
<comment type="caution">
    <text evidence="4">The sequence shown here is derived from an EMBL/GenBank/DDBJ whole genome shotgun (WGS) entry which is preliminary data.</text>
</comment>
<evidence type="ECO:0000313" key="5">
    <source>
        <dbReference type="Proteomes" id="UP000184388"/>
    </source>
</evidence>
<proteinExistence type="predicted"/>
<feature type="domain" description="Gcp-like" evidence="3">
    <location>
        <begin position="292"/>
        <end position="387"/>
    </location>
</feature>
<evidence type="ECO:0000313" key="4">
    <source>
        <dbReference type="EMBL" id="SHN12772.1"/>
    </source>
</evidence>
<dbReference type="Gene3D" id="3.30.420.40">
    <property type="match status" value="2"/>
</dbReference>
<dbReference type="SUPFAM" id="SSF53067">
    <property type="entry name" value="Actin-like ATPase domain"/>
    <property type="match status" value="1"/>
</dbReference>
<dbReference type="EMBL" id="FRBK01000020">
    <property type="protein sequence ID" value="SHN12772.1"/>
    <property type="molecule type" value="Genomic_DNA"/>
</dbReference>
<dbReference type="Proteomes" id="UP000184388">
    <property type="component" value="Unassembled WGS sequence"/>
</dbReference>
<feature type="compositionally biased region" description="Low complexity" evidence="2">
    <location>
        <begin position="376"/>
        <end position="389"/>
    </location>
</feature>
<dbReference type="SUPFAM" id="SSF53474">
    <property type="entry name" value="alpha/beta-Hydrolases"/>
    <property type="match status" value="1"/>
</dbReference>
<evidence type="ECO:0000256" key="2">
    <source>
        <dbReference type="SAM" id="MobiDB-lite"/>
    </source>
</evidence>
<protein>
    <submittedName>
        <fullName evidence="4">Glycoprotease family protein</fullName>
    </submittedName>
</protein>
<reference evidence="5" key="1">
    <citation type="submission" date="2016-11" db="EMBL/GenBank/DDBJ databases">
        <authorList>
            <person name="Jaros S."/>
            <person name="Januszkiewicz K."/>
            <person name="Wedrychowicz H."/>
        </authorList>
    </citation>
    <scope>NUCLEOTIDE SEQUENCE [LARGE SCALE GENOMIC DNA]</scope>
    <source>
        <strain evidence="5">CGMCC 4.3555</strain>
    </source>
</reference>
<dbReference type="InterPro" id="IPR029058">
    <property type="entry name" value="AB_hydrolase_fold"/>
</dbReference>
<gene>
    <name evidence="4" type="ORF">SAMN05216268_120108</name>
</gene>
<dbReference type="InterPro" id="IPR000905">
    <property type="entry name" value="Gcp-like_dom"/>
</dbReference>
<name>A0A9X8QYP4_9ACTN</name>
<evidence type="ECO:0000256" key="1">
    <source>
        <dbReference type="ARBA" id="ARBA00023004"/>
    </source>
</evidence>
<dbReference type="PANTHER" id="PTHR11735:SF6">
    <property type="entry name" value="TRNA N6-ADENOSINE THREONYLCARBAMOYLTRANSFERASE, MITOCHONDRIAL"/>
    <property type="match status" value="1"/>
</dbReference>
<sequence length="411" mass="43908">MILLGFDERHTYIQANTGVATACIERAIAEGEGEGDHKLVVGGVSMGGTITRYALARMQHNGDDPQTRTYFSWDTPHLGAWIPLILQQMAHFFEDYTEEEPGEPKQAELLRSPAAQQLLWAWVENSKYQGPVATTSPLRTRFLKDLAAVGDFPTDMTRIGVTNGHGACMGLKLTPGEIAFEYRKEHNIASATARIQPDRGDKQPIGGMHIAWAVRRSSTTNVPALDGAPGGTLASFGLVAARRDGRARAGIHRLRPDLRPPDGPPRHPLRTLLRAPGRGGLPPPASRCTGCGVHHLAGHVAADALEHGPPPEPCVVLIASGCRTSLLLVRDLVRASILRLGDTLDDAVGECFDKAARILGLPYPGGPAVGRAARDGNPGLRPSPGRGRPFLSLAGHPPTAVSTTTCALYLI</sequence>
<dbReference type="Pfam" id="PF00814">
    <property type="entry name" value="TsaD"/>
    <property type="match status" value="1"/>
</dbReference>
<keyword evidence="1" id="KW-0408">Iron</keyword>
<organism evidence="4 5">
    <name type="scientific">Streptomyces yunnanensis</name>
    <dbReference type="NCBI Taxonomy" id="156453"/>
    <lineage>
        <taxon>Bacteria</taxon>
        <taxon>Bacillati</taxon>
        <taxon>Actinomycetota</taxon>
        <taxon>Actinomycetes</taxon>
        <taxon>Kitasatosporales</taxon>
        <taxon>Streptomycetaceae</taxon>
        <taxon>Streptomyces</taxon>
    </lineage>
</organism>